<feature type="non-terminal residue" evidence="5">
    <location>
        <position position="1"/>
    </location>
</feature>
<dbReference type="SMART" id="SM00398">
    <property type="entry name" value="HMG"/>
    <property type="match status" value="1"/>
</dbReference>
<dbReference type="AlphaFoldDB" id="A0AA38G0M2"/>
<dbReference type="GO" id="GO:0005634">
    <property type="term" value="C:nucleus"/>
    <property type="evidence" value="ECO:0007669"/>
    <property type="project" value="UniProtKB-UniRule"/>
</dbReference>
<feature type="region of interest" description="Disordered" evidence="2">
    <location>
        <begin position="186"/>
        <end position="213"/>
    </location>
</feature>
<dbReference type="Pfam" id="PF01388">
    <property type="entry name" value="ARID"/>
    <property type="match status" value="1"/>
</dbReference>
<dbReference type="InterPro" id="IPR036910">
    <property type="entry name" value="HMG_box_dom_sf"/>
</dbReference>
<sequence>VPTIGGKELDLHLLYMEVTSRGGLQQVIRDRKWKEITSVFNFPSTATNASFVLRKYYISLLHHYEQVYFFGAQGHLIPPPPTVLPAPIPVSSLPINNESANPPSDEVQPLIRRRKRRASSPISGVDPASSVGHPVTGVIDGKFEHGYLVTVVVGAEKLSGVLYQVPTGFSREQFAEIPSYLNNLNDVRPRRRRRRKDEIKKRDPNHPKTNRSGYNFFFAEQHTKLKAVHPAKDRYISKIIGDSWKKLSKEAKSVYQKLGVKDKERYLSEMQVYRANKELHSQDTELSIDRSECTIKQLENQHELQFRGQETSATTNEGLNLQLGNHSNLSEHHLDHHVSAHMETESVKVADVSDKSNI</sequence>
<dbReference type="InterPro" id="IPR036431">
    <property type="entry name" value="ARID_dom_sf"/>
</dbReference>
<evidence type="ECO:0000313" key="5">
    <source>
        <dbReference type="EMBL" id="KAH9312998.1"/>
    </source>
</evidence>
<organism evidence="5 6">
    <name type="scientific">Taxus chinensis</name>
    <name type="common">Chinese yew</name>
    <name type="synonym">Taxus wallichiana var. chinensis</name>
    <dbReference type="NCBI Taxonomy" id="29808"/>
    <lineage>
        <taxon>Eukaryota</taxon>
        <taxon>Viridiplantae</taxon>
        <taxon>Streptophyta</taxon>
        <taxon>Embryophyta</taxon>
        <taxon>Tracheophyta</taxon>
        <taxon>Spermatophyta</taxon>
        <taxon>Pinopsida</taxon>
        <taxon>Pinidae</taxon>
        <taxon>Conifers II</taxon>
        <taxon>Cupressales</taxon>
        <taxon>Taxaceae</taxon>
        <taxon>Taxus</taxon>
    </lineage>
</organism>
<feature type="region of interest" description="Disordered" evidence="2">
    <location>
        <begin position="95"/>
        <end position="129"/>
    </location>
</feature>
<reference evidence="5 6" key="1">
    <citation type="journal article" date="2021" name="Nat. Plants">
        <title>The Taxus genome provides insights into paclitaxel biosynthesis.</title>
        <authorList>
            <person name="Xiong X."/>
            <person name="Gou J."/>
            <person name="Liao Q."/>
            <person name="Li Y."/>
            <person name="Zhou Q."/>
            <person name="Bi G."/>
            <person name="Li C."/>
            <person name="Du R."/>
            <person name="Wang X."/>
            <person name="Sun T."/>
            <person name="Guo L."/>
            <person name="Liang H."/>
            <person name="Lu P."/>
            <person name="Wu Y."/>
            <person name="Zhang Z."/>
            <person name="Ro D.K."/>
            <person name="Shang Y."/>
            <person name="Huang S."/>
            <person name="Yan J."/>
        </authorList>
    </citation>
    <scope>NUCLEOTIDE SEQUENCE [LARGE SCALE GENOMIC DNA]</scope>
    <source>
        <strain evidence="5">Ta-2019</strain>
    </source>
</reference>
<comment type="caution">
    <text evidence="5">The sequence shown here is derived from an EMBL/GenBank/DDBJ whole genome shotgun (WGS) entry which is preliminary data.</text>
</comment>
<dbReference type="EMBL" id="JAHRHJ020000006">
    <property type="protein sequence ID" value="KAH9312998.1"/>
    <property type="molecule type" value="Genomic_DNA"/>
</dbReference>
<dbReference type="InterPro" id="IPR045303">
    <property type="entry name" value="ARID_HMGB9-like"/>
</dbReference>
<evidence type="ECO:0000256" key="2">
    <source>
        <dbReference type="SAM" id="MobiDB-lite"/>
    </source>
</evidence>
<dbReference type="PROSITE" id="PS50118">
    <property type="entry name" value="HMG_BOX_2"/>
    <property type="match status" value="1"/>
</dbReference>
<evidence type="ECO:0000313" key="6">
    <source>
        <dbReference type="Proteomes" id="UP000824469"/>
    </source>
</evidence>
<dbReference type="Pfam" id="PF00505">
    <property type="entry name" value="HMG_box"/>
    <property type="match status" value="1"/>
</dbReference>
<dbReference type="Proteomes" id="UP000824469">
    <property type="component" value="Unassembled WGS sequence"/>
</dbReference>
<dbReference type="Gene3D" id="1.10.150.60">
    <property type="entry name" value="ARID DNA-binding domain"/>
    <property type="match status" value="1"/>
</dbReference>
<keyword evidence="1" id="KW-0238">DNA-binding</keyword>
<feature type="compositionally biased region" description="Basic and acidic residues" evidence="2">
    <location>
        <begin position="196"/>
        <end position="206"/>
    </location>
</feature>
<feature type="non-terminal residue" evidence="5">
    <location>
        <position position="358"/>
    </location>
</feature>
<dbReference type="SUPFAM" id="SSF46774">
    <property type="entry name" value="ARID-like"/>
    <property type="match status" value="1"/>
</dbReference>
<dbReference type="CDD" id="cd22009">
    <property type="entry name" value="HMG-box_AtHMGB9-like"/>
    <property type="match status" value="1"/>
</dbReference>
<protein>
    <submittedName>
        <fullName evidence="5">Uncharacterized protein</fullName>
    </submittedName>
</protein>
<proteinExistence type="predicted"/>
<dbReference type="InterPro" id="IPR001606">
    <property type="entry name" value="ARID_dom"/>
</dbReference>
<gene>
    <name evidence="5" type="ORF">KI387_028033</name>
</gene>
<dbReference type="Gene3D" id="1.10.30.10">
    <property type="entry name" value="High mobility group box domain"/>
    <property type="match status" value="1"/>
</dbReference>
<feature type="domain" description="ARID" evidence="4">
    <location>
        <begin position="1"/>
        <end position="69"/>
    </location>
</feature>
<dbReference type="CDD" id="cd16872">
    <property type="entry name" value="ARID_HMGB9-like"/>
    <property type="match status" value="1"/>
</dbReference>
<dbReference type="OMA" id="VKSDNRW"/>
<dbReference type="PANTHER" id="PTHR46691">
    <property type="entry name" value="HIGH MOBILITY GROUP B PROTEIN 9"/>
    <property type="match status" value="1"/>
</dbReference>
<feature type="DNA-binding region" description="HMG box" evidence="1">
    <location>
        <begin position="207"/>
        <end position="274"/>
    </location>
</feature>
<keyword evidence="1" id="KW-0539">Nucleus</keyword>
<dbReference type="GO" id="GO:0003677">
    <property type="term" value="F:DNA binding"/>
    <property type="evidence" value="ECO:0007669"/>
    <property type="project" value="UniProtKB-UniRule"/>
</dbReference>
<keyword evidence="6" id="KW-1185">Reference proteome</keyword>
<name>A0AA38G0M2_TAXCH</name>
<dbReference type="InterPro" id="IPR009071">
    <property type="entry name" value="HMG_box_dom"/>
</dbReference>
<dbReference type="PANTHER" id="PTHR46691:SF1">
    <property type="entry name" value="AT-RICH INTERACTIVE DOMAIN-CONTAINING PROTEIN 2"/>
    <property type="match status" value="1"/>
</dbReference>
<evidence type="ECO:0000259" key="4">
    <source>
        <dbReference type="PROSITE" id="PS51011"/>
    </source>
</evidence>
<evidence type="ECO:0000256" key="1">
    <source>
        <dbReference type="PROSITE-ProRule" id="PRU00267"/>
    </source>
</evidence>
<dbReference type="SUPFAM" id="SSF47095">
    <property type="entry name" value="HMG-box"/>
    <property type="match status" value="1"/>
</dbReference>
<feature type="domain" description="HMG box" evidence="3">
    <location>
        <begin position="207"/>
        <end position="274"/>
    </location>
</feature>
<evidence type="ECO:0000259" key="3">
    <source>
        <dbReference type="PROSITE" id="PS50118"/>
    </source>
</evidence>
<dbReference type="SMART" id="SM00501">
    <property type="entry name" value="BRIGHT"/>
    <property type="match status" value="1"/>
</dbReference>
<dbReference type="PROSITE" id="PS51011">
    <property type="entry name" value="ARID"/>
    <property type="match status" value="1"/>
</dbReference>
<accession>A0AA38G0M2</accession>
<dbReference type="SMART" id="SM01014">
    <property type="entry name" value="ARID"/>
    <property type="match status" value="1"/>
</dbReference>